<keyword evidence="3" id="KW-1185">Reference proteome</keyword>
<dbReference type="Proteomes" id="UP000060016">
    <property type="component" value="Chromosome"/>
</dbReference>
<dbReference type="InterPro" id="IPR002562">
    <property type="entry name" value="3'-5'_exonuclease_dom"/>
</dbReference>
<dbReference type="InterPro" id="IPR044876">
    <property type="entry name" value="HRDC_dom_sf"/>
</dbReference>
<name>A0A0K1RA00_9CORY</name>
<dbReference type="PANTHER" id="PTHR47649">
    <property type="entry name" value="RIBONUCLEASE D"/>
    <property type="match status" value="1"/>
</dbReference>
<dbReference type="KEGG" id="crie:AK829_02685"/>
<dbReference type="CDD" id="cd06142">
    <property type="entry name" value="RNaseD_exo"/>
    <property type="match status" value="1"/>
</dbReference>
<organism evidence="2 3">
    <name type="scientific">Corynebacterium riegelii</name>
    <dbReference type="NCBI Taxonomy" id="156976"/>
    <lineage>
        <taxon>Bacteria</taxon>
        <taxon>Bacillati</taxon>
        <taxon>Actinomycetota</taxon>
        <taxon>Actinomycetes</taxon>
        <taxon>Mycobacteriales</taxon>
        <taxon>Corynebacteriaceae</taxon>
        <taxon>Corynebacterium</taxon>
    </lineage>
</organism>
<dbReference type="GO" id="GO:0003676">
    <property type="term" value="F:nucleic acid binding"/>
    <property type="evidence" value="ECO:0007669"/>
    <property type="project" value="InterPro"/>
</dbReference>
<dbReference type="SUPFAM" id="SSF53098">
    <property type="entry name" value="Ribonuclease H-like"/>
    <property type="match status" value="1"/>
</dbReference>
<dbReference type="InterPro" id="IPR041605">
    <property type="entry name" value="Exo_C"/>
</dbReference>
<dbReference type="Pfam" id="PF18305">
    <property type="entry name" value="DNA_pol_A_exoN"/>
    <property type="match status" value="1"/>
</dbReference>
<dbReference type="InterPro" id="IPR002121">
    <property type="entry name" value="HRDC_dom"/>
</dbReference>
<dbReference type="Pfam" id="PF01612">
    <property type="entry name" value="DNA_pol_A_exo1"/>
    <property type="match status" value="1"/>
</dbReference>
<dbReference type="InterPro" id="IPR036397">
    <property type="entry name" value="RNaseH_sf"/>
</dbReference>
<dbReference type="InterPro" id="IPR010997">
    <property type="entry name" value="HRDC-like_sf"/>
</dbReference>
<sequence>MDSPAGFHRVARALAQGRGPFAIDTERASAYRFDDRAFLVQIYRRGAGAFLLAPEGHRKHFTAALAPVINGEEWIIHAAGEDLQALAMMQLHPGTLFDTELAARFAGFTRPNLGAMVKHFTGVHLDKSHGRENWSKTPLPKAWLDYAALDVLYLHDLAEALAEVLDTAGVLPFAEAEFEHLIDTRSLESPVERNWLDLKGISTVRTARGLQLVRELFSIRERRAFGSDVSPSMIMPNQVLIAIGRAEPTTEVQLSRVRGFPSHDDAITRTWMSYVERALSDEEVTWPSPRERRAKVAPSPVKWKREYPESWARVQLAKEYIEEAATELGIPGVNLLSSSTLRGALWNQWEASGGQIQGLDTHALIPILVDAGARQWQAEAAAPLVAAALHEPIEIPQA</sequence>
<proteinExistence type="predicted"/>
<dbReference type="AlphaFoldDB" id="A0A0K1RA00"/>
<reference evidence="2 3" key="1">
    <citation type="submission" date="2015-08" db="EMBL/GenBank/DDBJ databases">
        <authorList>
            <person name="Babu N.S."/>
            <person name="Beckwith C.J."/>
            <person name="Beseler K.G."/>
            <person name="Brison A."/>
            <person name="Carone J.V."/>
            <person name="Caskin T.P."/>
            <person name="Diamond M."/>
            <person name="Durham M.E."/>
            <person name="Foxe J.M."/>
            <person name="Go M."/>
            <person name="Henderson B.A."/>
            <person name="Jones I.B."/>
            <person name="McGettigan J.A."/>
            <person name="Micheletti S.J."/>
            <person name="Nasrallah M.E."/>
            <person name="Ortiz D."/>
            <person name="Piller C.R."/>
            <person name="Privatt S.R."/>
            <person name="Schneider S.L."/>
            <person name="Sharp S."/>
            <person name="Smith T.C."/>
            <person name="Stanton J.D."/>
            <person name="Ullery H.E."/>
            <person name="Wilson R.J."/>
            <person name="Serrano M.G."/>
            <person name="Buck G."/>
            <person name="Lee V."/>
            <person name="Wang Y."/>
            <person name="Carvalho R."/>
            <person name="Voegtly L."/>
            <person name="Shi R."/>
            <person name="Duckworth R."/>
            <person name="Johnson A."/>
            <person name="Loviza R."/>
            <person name="Walstead R."/>
            <person name="Shah Z."/>
            <person name="Kiflezghi M."/>
            <person name="Wade K."/>
            <person name="Ball S.L."/>
            <person name="Bradley K.W."/>
            <person name="Asai D.J."/>
            <person name="Bowman C.A."/>
            <person name="Russell D.A."/>
            <person name="Pope W.H."/>
            <person name="Jacobs-Sera D."/>
            <person name="Hendrix R.W."/>
            <person name="Hatfull G.F."/>
        </authorList>
    </citation>
    <scope>NUCLEOTIDE SEQUENCE [LARGE SCALE GENOMIC DNA]</scope>
    <source>
        <strain evidence="2 3">PUDD_83A45</strain>
    </source>
</reference>
<dbReference type="InterPro" id="IPR051086">
    <property type="entry name" value="RNase_D-like"/>
</dbReference>
<dbReference type="PROSITE" id="PS50967">
    <property type="entry name" value="HRDC"/>
    <property type="match status" value="1"/>
</dbReference>
<dbReference type="SMART" id="SM00474">
    <property type="entry name" value="35EXOc"/>
    <property type="match status" value="1"/>
</dbReference>
<dbReference type="Gene3D" id="3.30.420.10">
    <property type="entry name" value="Ribonuclease H-like superfamily/Ribonuclease H"/>
    <property type="match status" value="1"/>
</dbReference>
<dbReference type="EMBL" id="CP012342">
    <property type="protein sequence ID" value="AKV58252.1"/>
    <property type="molecule type" value="Genomic_DNA"/>
</dbReference>
<dbReference type="Gene3D" id="1.10.150.80">
    <property type="entry name" value="HRDC domain"/>
    <property type="match status" value="2"/>
</dbReference>
<dbReference type="PATRIC" id="fig|156976.3.peg.534"/>
<dbReference type="GO" id="GO:0006139">
    <property type="term" value="P:nucleobase-containing compound metabolic process"/>
    <property type="evidence" value="ECO:0007669"/>
    <property type="project" value="InterPro"/>
</dbReference>
<dbReference type="GO" id="GO:0008408">
    <property type="term" value="F:3'-5' exonuclease activity"/>
    <property type="evidence" value="ECO:0007669"/>
    <property type="project" value="InterPro"/>
</dbReference>
<evidence type="ECO:0000259" key="1">
    <source>
        <dbReference type="PROSITE" id="PS50967"/>
    </source>
</evidence>
<dbReference type="PANTHER" id="PTHR47649:SF1">
    <property type="entry name" value="RIBONUCLEASE D"/>
    <property type="match status" value="1"/>
</dbReference>
<feature type="domain" description="HRDC" evidence="1">
    <location>
        <begin position="206"/>
        <end position="285"/>
    </location>
</feature>
<protein>
    <recommendedName>
        <fullName evidence="1">HRDC domain-containing protein</fullName>
    </recommendedName>
</protein>
<dbReference type="InterPro" id="IPR012337">
    <property type="entry name" value="RNaseH-like_sf"/>
</dbReference>
<dbReference type="GO" id="GO:0000166">
    <property type="term" value="F:nucleotide binding"/>
    <property type="evidence" value="ECO:0007669"/>
    <property type="project" value="InterPro"/>
</dbReference>
<gene>
    <name evidence="2" type="ORF">AK829_02685</name>
</gene>
<dbReference type="Pfam" id="PF00570">
    <property type="entry name" value="HRDC"/>
    <property type="match status" value="1"/>
</dbReference>
<evidence type="ECO:0000313" key="3">
    <source>
        <dbReference type="Proteomes" id="UP000060016"/>
    </source>
</evidence>
<accession>A0A0K1RA00</accession>
<evidence type="ECO:0000313" key="2">
    <source>
        <dbReference type="EMBL" id="AKV58252.1"/>
    </source>
</evidence>
<dbReference type="STRING" id="156976.AK829_02685"/>
<dbReference type="SUPFAM" id="SSF47819">
    <property type="entry name" value="HRDC-like"/>
    <property type="match status" value="1"/>
</dbReference>